<organism evidence="2 3">
    <name type="scientific">Ricinus communis</name>
    <name type="common">Castor bean</name>
    <dbReference type="NCBI Taxonomy" id="3988"/>
    <lineage>
        <taxon>Eukaryota</taxon>
        <taxon>Viridiplantae</taxon>
        <taxon>Streptophyta</taxon>
        <taxon>Embryophyta</taxon>
        <taxon>Tracheophyta</taxon>
        <taxon>Spermatophyta</taxon>
        <taxon>Magnoliopsida</taxon>
        <taxon>eudicotyledons</taxon>
        <taxon>Gunneridae</taxon>
        <taxon>Pentapetalae</taxon>
        <taxon>rosids</taxon>
        <taxon>fabids</taxon>
        <taxon>Malpighiales</taxon>
        <taxon>Euphorbiaceae</taxon>
        <taxon>Acalyphoideae</taxon>
        <taxon>Acalypheae</taxon>
        <taxon>Ricinus</taxon>
    </lineage>
</organism>
<reference evidence="3" key="1">
    <citation type="journal article" date="2010" name="Nat. Biotechnol.">
        <title>Draft genome sequence of the oilseed species Ricinus communis.</title>
        <authorList>
            <person name="Chan A.P."/>
            <person name="Crabtree J."/>
            <person name="Zhao Q."/>
            <person name="Lorenzi H."/>
            <person name="Orvis J."/>
            <person name="Puiu D."/>
            <person name="Melake-Berhan A."/>
            <person name="Jones K.M."/>
            <person name="Redman J."/>
            <person name="Chen G."/>
            <person name="Cahoon E.B."/>
            <person name="Gedil M."/>
            <person name="Stanke M."/>
            <person name="Haas B.J."/>
            <person name="Wortman J.R."/>
            <person name="Fraser-Liggett C.M."/>
            <person name="Ravel J."/>
            <person name="Rabinowicz P.D."/>
        </authorList>
    </citation>
    <scope>NUCLEOTIDE SEQUENCE [LARGE SCALE GENOMIC DNA]</scope>
    <source>
        <strain evidence="3">cv. Hale</strain>
    </source>
</reference>
<dbReference type="InParanoid" id="B9S9M4"/>
<evidence type="ECO:0008006" key="4">
    <source>
        <dbReference type="Google" id="ProtNLM"/>
    </source>
</evidence>
<keyword evidence="1" id="KW-0732">Signal</keyword>
<evidence type="ECO:0000313" key="3">
    <source>
        <dbReference type="Proteomes" id="UP000008311"/>
    </source>
</evidence>
<dbReference type="EMBL" id="EQ973897">
    <property type="protein sequence ID" value="EEF39780.1"/>
    <property type="molecule type" value="Genomic_DNA"/>
</dbReference>
<evidence type="ECO:0000313" key="2">
    <source>
        <dbReference type="EMBL" id="EEF39780.1"/>
    </source>
</evidence>
<sequence length="150" mass="16805">MALGWVSFFLVTANSLKRLSFWGIIKPYDSGWLWRRRFEGRQGGEKLDPWLGGDSNSIIEKYQGNFRVDTGKPDNISWNLLKQWLIDGLFPGGEDLRQGNPVSPLIFVIATDYLCRAVRVKGTQGAKSDSSVTYAPLLTCSCSVNWNSAL</sequence>
<dbReference type="AlphaFoldDB" id="B9S9M4"/>
<feature type="chain" id="PRO_5012045158" description="Reverse transcriptase domain-containing protein" evidence="1">
    <location>
        <begin position="16"/>
        <end position="150"/>
    </location>
</feature>
<protein>
    <recommendedName>
        <fullName evidence="4">Reverse transcriptase domain-containing protein</fullName>
    </recommendedName>
</protein>
<dbReference type="Proteomes" id="UP000008311">
    <property type="component" value="Unassembled WGS sequence"/>
</dbReference>
<evidence type="ECO:0000256" key="1">
    <source>
        <dbReference type="SAM" id="SignalP"/>
    </source>
</evidence>
<keyword evidence="3" id="KW-1185">Reference proteome</keyword>
<proteinExistence type="predicted"/>
<accession>B9S9M4</accession>
<name>B9S9M4_RICCO</name>
<feature type="signal peptide" evidence="1">
    <location>
        <begin position="1"/>
        <end position="15"/>
    </location>
</feature>
<gene>
    <name evidence="2" type="ORF">RCOM_0886920</name>
</gene>